<feature type="domain" description="G-protein coupled receptors family 1 profile" evidence="7">
    <location>
        <begin position="292"/>
        <end position="430"/>
    </location>
</feature>
<dbReference type="InterPro" id="IPR000276">
    <property type="entry name" value="GPCR_Rhodpsn"/>
</dbReference>
<evidence type="ECO:0000256" key="4">
    <source>
        <dbReference type="ARBA" id="ARBA00023136"/>
    </source>
</evidence>
<feature type="transmembrane region" description="Helical" evidence="6">
    <location>
        <begin position="279"/>
        <end position="300"/>
    </location>
</feature>
<dbReference type="SUPFAM" id="SSF81321">
    <property type="entry name" value="Family A G protein-coupled receptor-like"/>
    <property type="match status" value="1"/>
</dbReference>
<dbReference type="InterPro" id="IPR022347">
    <property type="entry name" value="GCR_153/162"/>
</dbReference>
<feature type="transmembrane region" description="Helical" evidence="6">
    <location>
        <begin position="312"/>
        <end position="337"/>
    </location>
</feature>
<dbReference type="STRING" id="623744.A0A553R3T5"/>
<dbReference type="Proteomes" id="UP000316079">
    <property type="component" value="Unassembled WGS sequence"/>
</dbReference>
<evidence type="ECO:0000256" key="6">
    <source>
        <dbReference type="SAM" id="Phobius"/>
    </source>
</evidence>
<feature type="compositionally biased region" description="Polar residues" evidence="5">
    <location>
        <begin position="979"/>
        <end position="1002"/>
    </location>
</feature>
<comment type="subcellular location">
    <subcellularLocation>
        <location evidence="1">Membrane</location>
    </subcellularLocation>
</comment>
<dbReference type="PANTHER" id="PTHR16518">
    <property type="entry name" value="G-PROTEIN COUPLED RECEPTOR 153, 162"/>
    <property type="match status" value="1"/>
</dbReference>
<accession>A0A553R3T5</accession>
<dbReference type="GO" id="GO:0004930">
    <property type="term" value="F:G protein-coupled receptor activity"/>
    <property type="evidence" value="ECO:0007669"/>
    <property type="project" value="InterPro"/>
</dbReference>
<feature type="transmembrane region" description="Helical" evidence="6">
    <location>
        <begin position="544"/>
        <end position="568"/>
    </location>
</feature>
<dbReference type="OrthoDB" id="9887972at2759"/>
<sequence>MYSSGVTFESSEWGESGVREPAVLLQTAREISINAFIRSSRSSSSSGEEPLSEESTITVSPLSSVDTPAPLHRVWNALASPSRSSSSHLLPHEPRETAPNATEGNGGGCGRRPSSTGRISTGIWRNEENVDTNVEDIDIAHQWSFTRHCAASCTRKRSLNKEQACLSIDRNLGLGLSFSCSGLMRISPLSGFSTGSLRQAGAVLMFQHSEEQGSSCSDVVASPEIPWLLRFQLHSSFHQHCHAPPHILAAAPEEALPVPPPPPLDGVSIMNDEAVSTNALAWLVCSGVSILANAWGILSVSAKQKKWKPLEFLICTLAGTHILNMGIPITMYCVIQLRRQHSSYEWNEGLCKVFVSTFYTLTLVTCFSVTSLSYHRMWMVRWPVNYRLSNTKKQAVHTVMGIWMVSFILSTLPAVGWHDTTERFYTNDNCRFIVTEIGLGFGVCFLLLISGSVVMGVICIGIALFQTFSIQMGQHVDKNKFNVPTIVVEDAQGKRRSSIDGSEPVKTSLQITYLISGIVFIYDFLTGFPILVVSFASLKLDRSYNWMVLCVLWCSIAQSILLPMFLWACDRYRADVKMVWEKCVAIMSNDEVDEDAAVVVSSFKLCFIQKLRSLKSVAMHAQLPMLAANPIPHPTVIFLKISISRCPTTVPQENSQDGGIHPDLIFDRAFDYSSAGDIMTVERIAKYEFSTLERGGPQGYPLRELQEDKMHYLQKRGSFPLMFPPMLSVLEMLVFLISIVHFRQSSHGWSSFHRTVSDSRRRVPPTRRYSHDETDMWTTGQIPSYLHRWGSTEDIIAIPHYSLPRHERRRSSPATYREQNHSRRKRRRSEDTHYSLKQIPRVERYEDDFRCFSRDEVINFIDETPLPSPMRSPRRASTISLVPEMFEQHVVLLPHFPLTQFEREPQALRRSEQSRASAPTEKAQDAVTQTNKGGASGAKGEHRLEGKNASELVLPGQDSRTRTGRDDSQVDMKHPSKGDGSNSFISSASPGYTTLTSIRSTN</sequence>
<feature type="compositionally biased region" description="Basic and acidic residues" evidence="5">
    <location>
        <begin position="939"/>
        <end position="948"/>
    </location>
</feature>
<protein>
    <recommendedName>
        <fullName evidence="7">G-protein coupled receptors family 1 profile domain-containing protein</fullName>
    </recommendedName>
</protein>
<feature type="transmembrane region" description="Helical" evidence="6">
    <location>
        <begin position="511"/>
        <end position="538"/>
    </location>
</feature>
<keyword evidence="4 6" id="KW-0472">Membrane</keyword>
<dbReference type="CDD" id="cd15907">
    <property type="entry name" value="7tmA_GPR153"/>
    <property type="match status" value="1"/>
</dbReference>
<reference evidence="8 9" key="1">
    <citation type="journal article" date="2019" name="Sci. Data">
        <title>Hybrid genome assembly and annotation of Danionella translucida.</title>
        <authorList>
            <person name="Kadobianskyi M."/>
            <person name="Schulze L."/>
            <person name="Schuelke M."/>
            <person name="Judkewitz B."/>
        </authorList>
    </citation>
    <scope>NUCLEOTIDE SEQUENCE [LARGE SCALE GENOMIC DNA]</scope>
    <source>
        <strain evidence="8 9">Bolton</strain>
    </source>
</reference>
<evidence type="ECO:0000256" key="2">
    <source>
        <dbReference type="ARBA" id="ARBA00022692"/>
    </source>
</evidence>
<evidence type="ECO:0000259" key="7">
    <source>
        <dbReference type="PROSITE" id="PS50262"/>
    </source>
</evidence>
<keyword evidence="3 6" id="KW-1133">Transmembrane helix</keyword>
<keyword evidence="9" id="KW-1185">Reference proteome</keyword>
<name>A0A553R3T5_9TELE</name>
<feature type="transmembrane region" description="Helical" evidence="6">
    <location>
        <begin position="395"/>
        <end position="417"/>
    </location>
</feature>
<dbReference type="PRINTS" id="PR01991">
    <property type="entry name" value="GPR153GPR162"/>
</dbReference>
<keyword evidence="2 6" id="KW-0812">Transmembrane</keyword>
<dbReference type="EMBL" id="SRMA01025251">
    <property type="protein sequence ID" value="TRY96849.1"/>
    <property type="molecule type" value="Genomic_DNA"/>
</dbReference>
<feature type="transmembrane region" description="Helical" evidence="6">
    <location>
        <begin position="719"/>
        <end position="742"/>
    </location>
</feature>
<feature type="transmembrane region" description="Helical" evidence="6">
    <location>
        <begin position="357"/>
        <end position="374"/>
    </location>
</feature>
<feature type="region of interest" description="Disordered" evidence="5">
    <location>
        <begin position="905"/>
        <end position="1002"/>
    </location>
</feature>
<organism evidence="8 9">
    <name type="scientific">Danionella cerebrum</name>
    <dbReference type="NCBI Taxonomy" id="2873325"/>
    <lineage>
        <taxon>Eukaryota</taxon>
        <taxon>Metazoa</taxon>
        <taxon>Chordata</taxon>
        <taxon>Craniata</taxon>
        <taxon>Vertebrata</taxon>
        <taxon>Euteleostomi</taxon>
        <taxon>Actinopterygii</taxon>
        <taxon>Neopterygii</taxon>
        <taxon>Teleostei</taxon>
        <taxon>Ostariophysi</taxon>
        <taxon>Cypriniformes</taxon>
        <taxon>Danionidae</taxon>
        <taxon>Danioninae</taxon>
        <taxon>Danionella</taxon>
    </lineage>
</organism>
<evidence type="ECO:0000256" key="1">
    <source>
        <dbReference type="ARBA" id="ARBA00004370"/>
    </source>
</evidence>
<comment type="caution">
    <text evidence="8">The sequence shown here is derived from an EMBL/GenBank/DDBJ whole genome shotgun (WGS) entry which is preliminary data.</text>
</comment>
<feature type="compositionally biased region" description="Basic and acidic residues" evidence="5">
    <location>
        <begin position="959"/>
        <end position="977"/>
    </location>
</feature>
<dbReference type="InterPro" id="IPR017452">
    <property type="entry name" value="GPCR_Rhodpsn_7TM"/>
</dbReference>
<evidence type="ECO:0000313" key="8">
    <source>
        <dbReference type="EMBL" id="TRY96849.1"/>
    </source>
</evidence>
<feature type="transmembrane region" description="Helical" evidence="6">
    <location>
        <begin position="437"/>
        <end position="465"/>
    </location>
</feature>
<dbReference type="Gene3D" id="1.20.1070.10">
    <property type="entry name" value="Rhodopsin 7-helix transmembrane proteins"/>
    <property type="match status" value="1"/>
</dbReference>
<gene>
    <name evidence="8" type="ORF">DNTS_015415</name>
</gene>
<feature type="region of interest" description="Disordered" evidence="5">
    <location>
        <begin position="804"/>
        <end position="835"/>
    </location>
</feature>
<proteinExistence type="predicted"/>
<feature type="region of interest" description="Disordered" evidence="5">
    <location>
        <begin position="39"/>
        <end position="64"/>
    </location>
</feature>
<dbReference type="PROSITE" id="PS50262">
    <property type="entry name" value="G_PROTEIN_RECEP_F1_2"/>
    <property type="match status" value="1"/>
</dbReference>
<dbReference type="Pfam" id="PF00001">
    <property type="entry name" value="7tm_1"/>
    <property type="match status" value="1"/>
</dbReference>
<feature type="compositionally biased region" description="Low complexity" evidence="5">
    <location>
        <begin position="39"/>
        <end position="55"/>
    </location>
</feature>
<evidence type="ECO:0000313" key="9">
    <source>
        <dbReference type="Proteomes" id="UP000316079"/>
    </source>
</evidence>
<dbReference type="PANTHER" id="PTHR16518:SF4">
    <property type="entry name" value="G-PROTEIN COUPLED RECEPTOR 153 ISOFORM X1-RELATED"/>
    <property type="match status" value="1"/>
</dbReference>
<dbReference type="AlphaFoldDB" id="A0A553R3T5"/>
<dbReference type="GO" id="GO:0016020">
    <property type="term" value="C:membrane"/>
    <property type="evidence" value="ECO:0007669"/>
    <property type="project" value="UniProtKB-SubCell"/>
</dbReference>
<feature type="region of interest" description="Disordered" evidence="5">
    <location>
        <begin position="82"/>
        <end position="121"/>
    </location>
</feature>
<evidence type="ECO:0000256" key="3">
    <source>
        <dbReference type="ARBA" id="ARBA00022989"/>
    </source>
</evidence>
<evidence type="ECO:0000256" key="5">
    <source>
        <dbReference type="SAM" id="MobiDB-lite"/>
    </source>
</evidence>